<evidence type="ECO:0000313" key="3">
    <source>
        <dbReference type="Proteomes" id="UP000321440"/>
    </source>
</evidence>
<dbReference type="Gene3D" id="3.40.630.30">
    <property type="match status" value="1"/>
</dbReference>
<evidence type="ECO:0000313" key="2">
    <source>
        <dbReference type="EMBL" id="GEN45412.1"/>
    </source>
</evidence>
<dbReference type="PROSITE" id="PS51186">
    <property type="entry name" value="GNAT"/>
    <property type="match status" value="1"/>
</dbReference>
<evidence type="ECO:0000259" key="1">
    <source>
        <dbReference type="PROSITE" id="PS51186"/>
    </source>
</evidence>
<reference evidence="2 3" key="1">
    <citation type="submission" date="2019-07" db="EMBL/GenBank/DDBJ databases">
        <title>Whole genome shotgun sequence of Alkalibacillus haloalkaliphilus NBRC 103110.</title>
        <authorList>
            <person name="Hosoyama A."/>
            <person name="Uohara A."/>
            <person name="Ohji S."/>
            <person name="Ichikawa N."/>
        </authorList>
    </citation>
    <scope>NUCLEOTIDE SEQUENCE [LARGE SCALE GENOMIC DNA]</scope>
    <source>
        <strain evidence="2 3">NBRC 103110</strain>
    </source>
</reference>
<accession>A0A511W7P7</accession>
<dbReference type="EMBL" id="BJYA01000004">
    <property type="protein sequence ID" value="GEN45412.1"/>
    <property type="molecule type" value="Genomic_DNA"/>
</dbReference>
<dbReference type="InterPro" id="IPR051531">
    <property type="entry name" value="N-acetyltransferase"/>
</dbReference>
<dbReference type="Proteomes" id="UP000321440">
    <property type="component" value="Unassembled WGS sequence"/>
</dbReference>
<dbReference type="RefSeq" id="WP_146815314.1">
    <property type="nucleotide sequence ID" value="NZ_BJYA01000004.1"/>
</dbReference>
<keyword evidence="2" id="KW-0808">Transferase</keyword>
<organism evidence="2 3">
    <name type="scientific">Alkalibacillus haloalkaliphilus</name>
    <dbReference type="NCBI Taxonomy" id="94136"/>
    <lineage>
        <taxon>Bacteria</taxon>
        <taxon>Bacillati</taxon>
        <taxon>Bacillota</taxon>
        <taxon>Bacilli</taxon>
        <taxon>Bacillales</taxon>
        <taxon>Bacillaceae</taxon>
        <taxon>Alkalibacillus</taxon>
    </lineage>
</organism>
<sequence>MKIVEKTFDIVSETGRLIIKPLEKSDYESWLDGFESRKPSQHRHDEGKRDMSNCTEEWFRDLVDKHQELAISDTAFVFGLFRKTDGVHIGMVDFSTLVRDNFQWGSIGYSIHNHQWRNGYGQEAVKEALEIGHKHLNYHRIEAHINVDNEASFQLAERVGMEYECTRKGFIYEFGDWTDNLVYFKNSI</sequence>
<dbReference type="Pfam" id="PF13302">
    <property type="entry name" value="Acetyltransf_3"/>
    <property type="match status" value="1"/>
</dbReference>
<name>A0A511W7P7_9BACI</name>
<proteinExistence type="predicted"/>
<gene>
    <name evidence="2" type="ORF">AHA02nite_11880</name>
</gene>
<dbReference type="InterPro" id="IPR000182">
    <property type="entry name" value="GNAT_dom"/>
</dbReference>
<feature type="domain" description="N-acetyltransferase" evidence="1">
    <location>
        <begin position="17"/>
        <end position="179"/>
    </location>
</feature>
<dbReference type="GO" id="GO:0016747">
    <property type="term" value="F:acyltransferase activity, transferring groups other than amino-acyl groups"/>
    <property type="evidence" value="ECO:0007669"/>
    <property type="project" value="InterPro"/>
</dbReference>
<protein>
    <submittedName>
        <fullName evidence="2">N-acetyltransferase</fullName>
    </submittedName>
</protein>
<dbReference type="AlphaFoldDB" id="A0A511W7P7"/>
<comment type="caution">
    <text evidence="2">The sequence shown here is derived from an EMBL/GenBank/DDBJ whole genome shotgun (WGS) entry which is preliminary data.</text>
</comment>
<dbReference type="OrthoDB" id="9798081at2"/>
<dbReference type="InterPro" id="IPR016181">
    <property type="entry name" value="Acyl_CoA_acyltransferase"/>
</dbReference>
<dbReference type="PANTHER" id="PTHR43792">
    <property type="entry name" value="GNAT FAMILY, PUTATIVE (AFU_ORTHOLOGUE AFUA_3G00765)-RELATED-RELATED"/>
    <property type="match status" value="1"/>
</dbReference>
<keyword evidence="3" id="KW-1185">Reference proteome</keyword>
<dbReference type="SUPFAM" id="SSF55729">
    <property type="entry name" value="Acyl-CoA N-acyltransferases (Nat)"/>
    <property type="match status" value="1"/>
</dbReference>